<evidence type="ECO:0000313" key="2">
    <source>
        <dbReference type="EMBL" id="HCL02995.1"/>
    </source>
</evidence>
<dbReference type="InterPro" id="IPR049739">
    <property type="entry name" value="YraL-like"/>
</dbReference>
<dbReference type="SUPFAM" id="SSF46689">
    <property type="entry name" value="Homeodomain-like"/>
    <property type="match status" value="1"/>
</dbReference>
<accession>A0A3D2X8Z5</accession>
<organism evidence="2 3">
    <name type="scientific">Lachnoclostridium phytofermentans</name>
    <dbReference type="NCBI Taxonomy" id="66219"/>
    <lineage>
        <taxon>Bacteria</taxon>
        <taxon>Bacillati</taxon>
        <taxon>Bacillota</taxon>
        <taxon>Clostridia</taxon>
        <taxon>Lachnospirales</taxon>
        <taxon>Lachnospiraceae</taxon>
    </lineage>
</organism>
<dbReference type="PANTHER" id="PTHR37812">
    <property type="entry name" value="MU-LIKE PROPHAGE FLUMU PROTEIN C"/>
    <property type="match status" value="1"/>
</dbReference>
<evidence type="ECO:0000313" key="3">
    <source>
        <dbReference type="Proteomes" id="UP000262969"/>
    </source>
</evidence>
<proteinExistence type="predicted"/>
<sequence>MSYVKAENILPFELIEQIQSYIDGASIYIPKKEENKSPWGTKTTTRLELEQRNIAIYKRYLQGKNYKILAVEFYLSEKSIQRIVLEQRRKYGNKSE</sequence>
<feature type="domain" description="Mor transcription activator" evidence="1">
    <location>
        <begin position="12"/>
        <end position="90"/>
    </location>
</feature>
<dbReference type="EMBL" id="DPVV01000377">
    <property type="protein sequence ID" value="HCL02995.1"/>
    <property type="molecule type" value="Genomic_DNA"/>
</dbReference>
<name>A0A3D2X8Z5_9FIRM</name>
<dbReference type="Pfam" id="PF08765">
    <property type="entry name" value="Mor"/>
    <property type="match status" value="1"/>
</dbReference>
<dbReference type="InterPro" id="IPR052411">
    <property type="entry name" value="c-mor_Regulatory_Protein"/>
</dbReference>
<dbReference type="NCBIfam" id="NF040785">
    <property type="entry name" value="CD3324_fam"/>
    <property type="match status" value="1"/>
</dbReference>
<comment type="caution">
    <text evidence="2">The sequence shown here is derived from an EMBL/GenBank/DDBJ whole genome shotgun (WGS) entry which is preliminary data.</text>
</comment>
<evidence type="ECO:0000259" key="1">
    <source>
        <dbReference type="Pfam" id="PF08765"/>
    </source>
</evidence>
<protein>
    <recommendedName>
        <fullName evidence="1">Mor transcription activator domain-containing protein</fullName>
    </recommendedName>
</protein>
<reference evidence="2 3" key="1">
    <citation type="journal article" date="2018" name="Nat. Biotechnol.">
        <title>A standardized bacterial taxonomy based on genome phylogeny substantially revises the tree of life.</title>
        <authorList>
            <person name="Parks D.H."/>
            <person name="Chuvochina M."/>
            <person name="Waite D.W."/>
            <person name="Rinke C."/>
            <person name="Skarshewski A."/>
            <person name="Chaumeil P.A."/>
            <person name="Hugenholtz P."/>
        </authorList>
    </citation>
    <scope>NUCLEOTIDE SEQUENCE [LARGE SCALE GENOMIC DNA]</scope>
    <source>
        <strain evidence="2">UBA11728</strain>
    </source>
</reference>
<dbReference type="Proteomes" id="UP000262969">
    <property type="component" value="Unassembled WGS sequence"/>
</dbReference>
<dbReference type="Gene3D" id="1.10.10.60">
    <property type="entry name" value="Homeodomain-like"/>
    <property type="match status" value="1"/>
</dbReference>
<dbReference type="PANTHER" id="PTHR37812:SF1">
    <property type="entry name" value="MU-LIKE PROPHAGE FLUMU PROTEIN C"/>
    <property type="match status" value="1"/>
</dbReference>
<dbReference type="InterPro" id="IPR014875">
    <property type="entry name" value="Mor_transcription_activator"/>
</dbReference>
<dbReference type="InterPro" id="IPR009057">
    <property type="entry name" value="Homeodomain-like_sf"/>
</dbReference>
<gene>
    <name evidence="2" type="ORF">DHW61_11400</name>
</gene>
<dbReference type="AlphaFoldDB" id="A0A3D2X8Z5"/>